<accession>A0A0V1KJ28</accession>
<evidence type="ECO:0000313" key="2">
    <source>
        <dbReference type="Proteomes" id="UP000054721"/>
    </source>
</evidence>
<sequence length="61" mass="6816">MFDGDILQFKAFLDQFNAIVHRREDFEDVTKFVHLRSCLAGAALNAINGVETAAENYLAVV</sequence>
<evidence type="ECO:0000313" key="1">
    <source>
        <dbReference type="EMBL" id="KRZ47258.1"/>
    </source>
</evidence>
<dbReference type="Proteomes" id="UP000054721">
    <property type="component" value="Unassembled WGS sequence"/>
</dbReference>
<gene>
    <name evidence="1" type="ORF">T02_12889</name>
</gene>
<dbReference type="STRING" id="6335.A0A0V1KJ28"/>
<dbReference type="InterPro" id="IPR005312">
    <property type="entry name" value="DUF1759"/>
</dbReference>
<name>A0A0V1KJ28_9BILA</name>
<keyword evidence="2" id="KW-1185">Reference proteome</keyword>
<dbReference type="EMBL" id="JYDW01001067">
    <property type="protein sequence ID" value="KRZ47258.1"/>
    <property type="molecule type" value="Genomic_DNA"/>
</dbReference>
<dbReference type="Pfam" id="PF03564">
    <property type="entry name" value="DUF1759"/>
    <property type="match status" value="1"/>
</dbReference>
<protein>
    <submittedName>
        <fullName evidence="1">Uncharacterized protein</fullName>
    </submittedName>
</protein>
<reference evidence="1 2" key="1">
    <citation type="submission" date="2015-05" db="EMBL/GenBank/DDBJ databases">
        <title>Evolution of Trichinella species and genotypes.</title>
        <authorList>
            <person name="Korhonen P.K."/>
            <person name="Edoardo P."/>
            <person name="Giuseppe L.R."/>
            <person name="Gasser R.B."/>
        </authorList>
    </citation>
    <scope>NUCLEOTIDE SEQUENCE [LARGE SCALE GENOMIC DNA]</scope>
    <source>
        <strain evidence="1">ISS10</strain>
    </source>
</reference>
<dbReference type="AlphaFoldDB" id="A0A0V1KJ28"/>
<comment type="caution">
    <text evidence="1">The sequence shown here is derived from an EMBL/GenBank/DDBJ whole genome shotgun (WGS) entry which is preliminary data.</text>
</comment>
<organism evidence="1 2">
    <name type="scientific">Trichinella nativa</name>
    <dbReference type="NCBI Taxonomy" id="6335"/>
    <lineage>
        <taxon>Eukaryota</taxon>
        <taxon>Metazoa</taxon>
        <taxon>Ecdysozoa</taxon>
        <taxon>Nematoda</taxon>
        <taxon>Enoplea</taxon>
        <taxon>Dorylaimia</taxon>
        <taxon>Trichinellida</taxon>
        <taxon>Trichinellidae</taxon>
        <taxon>Trichinella</taxon>
    </lineage>
</organism>
<dbReference type="OrthoDB" id="5919279at2759"/>
<proteinExistence type="predicted"/>